<name>A0A453JT89_AEGTS</name>
<reference evidence="2" key="1">
    <citation type="journal article" date="2014" name="Science">
        <title>Ancient hybridizations among the ancestral genomes of bread wheat.</title>
        <authorList>
            <consortium name="International Wheat Genome Sequencing Consortium,"/>
            <person name="Marcussen T."/>
            <person name="Sandve S.R."/>
            <person name="Heier L."/>
            <person name="Spannagl M."/>
            <person name="Pfeifer M."/>
            <person name="Jakobsen K.S."/>
            <person name="Wulff B.B."/>
            <person name="Steuernagel B."/>
            <person name="Mayer K.F."/>
            <person name="Olsen O.A."/>
        </authorList>
    </citation>
    <scope>NUCLEOTIDE SEQUENCE [LARGE SCALE GENOMIC DNA]</scope>
    <source>
        <strain evidence="2">cv. AL8/78</strain>
    </source>
</reference>
<reference evidence="1" key="3">
    <citation type="journal article" date="2017" name="Nature">
        <title>Genome sequence of the progenitor of the wheat D genome Aegilops tauschii.</title>
        <authorList>
            <person name="Luo M.C."/>
            <person name="Gu Y.Q."/>
            <person name="Puiu D."/>
            <person name="Wang H."/>
            <person name="Twardziok S.O."/>
            <person name="Deal K.R."/>
            <person name="Huo N."/>
            <person name="Zhu T."/>
            <person name="Wang L."/>
            <person name="Wang Y."/>
            <person name="McGuire P.E."/>
            <person name="Liu S."/>
            <person name="Long H."/>
            <person name="Ramasamy R.K."/>
            <person name="Rodriguez J.C."/>
            <person name="Van S.L."/>
            <person name="Yuan L."/>
            <person name="Wang Z."/>
            <person name="Xia Z."/>
            <person name="Xiao L."/>
            <person name="Anderson O.D."/>
            <person name="Ouyang S."/>
            <person name="Liang Y."/>
            <person name="Zimin A.V."/>
            <person name="Pertea G."/>
            <person name="Qi P."/>
            <person name="Bennetzen J.L."/>
            <person name="Dai X."/>
            <person name="Dawson M.W."/>
            <person name="Muller H.G."/>
            <person name="Kugler K."/>
            <person name="Rivarola-Duarte L."/>
            <person name="Spannagl M."/>
            <person name="Mayer K.F.X."/>
            <person name="Lu F.H."/>
            <person name="Bevan M.W."/>
            <person name="Leroy P."/>
            <person name="Li P."/>
            <person name="You F.M."/>
            <person name="Sun Q."/>
            <person name="Liu Z."/>
            <person name="Lyons E."/>
            <person name="Wicker T."/>
            <person name="Salzberg S.L."/>
            <person name="Devos K.M."/>
            <person name="Dvorak J."/>
        </authorList>
    </citation>
    <scope>NUCLEOTIDE SEQUENCE [LARGE SCALE GENOMIC DNA]</scope>
    <source>
        <strain evidence="1">cv. AL8/78</strain>
    </source>
</reference>
<protein>
    <submittedName>
        <fullName evidence="1">Uncharacterized protein</fullName>
    </submittedName>
</protein>
<accession>A0A453JT89</accession>
<dbReference type="Proteomes" id="UP000015105">
    <property type="component" value="Chromosome 5D"/>
</dbReference>
<reference evidence="1" key="4">
    <citation type="submission" date="2019-03" db="UniProtKB">
        <authorList>
            <consortium name="EnsemblPlants"/>
        </authorList>
    </citation>
    <scope>IDENTIFICATION</scope>
</reference>
<dbReference type="AlphaFoldDB" id="A0A453JT89"/>
<proteinExistence type="predicted"/>
<keyword evidence="2" id="KW-1185">Reference proteome</keyword>
<sequence>IEAVRRDIELWRRQGQGSSKPFWETSFLSSSYFILDPRITLQLCCFSACSLLMINICR</sequence>
<evidence type="ECO:0000313" key="1">
    <source>
        <dbReference type="EnsemblPlants" id="AET5Gv20181400.18"/>
    </source>
</evidence>
<dbReference type="EnsemblPlants" id="AET5Gv20181400.18">
    <property type="protein sequence ID" value="AET5Gv20181400.18"/>
    <property type="gene ID" value="AET5Gv20181400"/>
</dbReference>
<reference evidence="2" key="2">
    <citation type="journal article" date="2017" name="Nat. Plants">
        <title>The Aegilops tauschii genome reveals multiple impacts of transposons.</title>
        <authorList>
            <person name="Zhao G."/>
            <person name="Zou C."/>
            <person name="Li K."/>
            <person name="Wang K."/>
            <person name="Li T."/>
            <person name="Gao L."/>
            <person name="Zhang X."/>
            <person name="Wang H."/>
            <person name="Yang Z."/>
            <person name="Liu X."/>
            <person name="Jiang W."/>
            <person name="Mao L."/>
            <person name="Kong X."/>
            <person name="Jiao Y."/>
            <person name="Jia J."/>
        </authorList>
    </citation>
    <scope>NUCLEOTIDE SEQUENCE [LARGE SCALE GENOMIC DNA]</scope>
    <source>
        <strain evidence="2">cv. AL8/78</strain>
    </source>
</reference>
<reference evidence="1" key="5">
    <citation type="journal article" date="2021" name="G3 (Bethesda)">
        <title>Aegilops tauschii genome assembly Aet v5.0 features greater sequence contiguity and improved annotation.</title>
        <authorList>
            <person name="Wang L."/>
            <person name="Zhu T."/>
            <person name="Rodriguez J.C."/>
            <person name="Deal K.R."/>
            <person name="Dubcovsky J."/>
            <person name="McGuire P.E."/>
            <person name="Lux T."/>
            <person name="Spannagl M."/>
            <person name="Mayer K.F.X."/>
            <person name="Baldrich P."/>
            <person name="Meyers B.C."/>
            <person name="Huo N."/>
            <person name="Gu Y.Q."/>
            <person name="Zhou H."/>
            <person name="Devos K.M."/>
            <person name="Bennetzen J.L."/>
            <person name="Unver T."/>
            <person name="Budak H."/>
            <person name="Gulick P.J."/>
            <person name="Galiba G."/>
            <person name="Kalapos B."/>
            <person name="Nelson D.R."/>
            <person name="Li P."/>
            <person name="You F.M."/>
            <person name="Luo M.C."/>
            <person name="Dvorak J."/>
        </authorList>
    </citation>
    <scope>NUCLEOTIDE SEQUENCE [LARGE SCALE GENOMIC DNA]</scope>
    <source>
        <strain evidence="1">cv. AL8/78</strain>
    </source>
</reference>
<dbReference type="Gramene" id="AET5Gv20181400.18">
    <property type="protein sequence ID" value="AET5Gv20181400.18"/>
    <property type="gene ID" value="AET5Gv20181400"/>
</dbReference>
<evidence type="ECO:0000313" key="2">
    <source>
        <dbReference type="Proteomes" id="UP000015105"/>
    </source>
</evidence>
<organism evidence="1 2">
    <name type="scientific">Aegilops tauschii subsp. strangulata</name>
    <name type="common">Goatgrass</name>
    <dbReference type="NCBI Taxonomy" id="200361"/>
    <lineage>
        <taxon>Eukaryota</taxon>
        <taxon>Viridiplantae</taxon>
        <taxon>Streptophyta</taxon>
        <taxon>Embryophyta</taxon>
        <taxon>Tracheophyta</taxon>
        <taxon>Spermatophyta</taxon>
        <taxon>Magnoliopsida</taxon>
        <taxon>Liliopsida</taxon>
        <taxon>Poales</taxon>
        <taxon>Poaceae</taxon>
        <taxon>BOP clade</taxon>
        <taxon>Pooideae</taxon>
        <taxon>Triticodae</taxon>
        <taxon>Triticeae</taxon>
        <taxon>Triticinae</taxon>
        <taxon>Aegilops</taxon>
    </lineage>
</organism>